<protein>
    <submittedName>
        <fullName evidence="2">Uncharacterized protein</fullName>
    </submittedName>
</protein>
<dbReference type="AlphaFoldDB" id="A0A250KVT1"/>
<gene>
    <name evidence="2" type="ORF">sS8_3677</name>
</gene>
<dbReference type="OrthoDB" id="3212305at2"/>
<dbReference type="EMBL" id="AP017928">
    <property type="protein sequence ID" value="BBA35614.1"/>
    <property type="molecule type" value="Genomic_DNA"/>
</dbReference>
<proteinExistence type="predicted"/>
<reference evidence="2 3" key="1">
    <citation type="submission" date="2016-12" db="EMBL/GenBank/DDBJ databases">
        <title>Genome sequencing of Methylocaldum marinum.</title>
        <authorList>
            <person name="Takeuchi M."/>
            <person name="Kamagata Y."/>
            <person name="Hiraoka S."/>
            <person name="Oshima K."/>
            <person name="Hattori M."/>
            <person name="Iwasaki W."/>
        </authorList>
    </citation>
    <scope>NUCLEOTIDE SEQUENCE [LARGE SCALE GENOMIC DNA]</scope>
    <source>
        <strain evidence="2 3">S8</strain>
    </source>
</reference>
<sequence length="398" mass="44776">MTDLAIAPIRLAVLGMDERNARLFKMFLSGPCRKQAEVVEDGEKADACVVDLDAQRGTELLDLERKSHPDRVLILLSLSDRAFPPESVLVKKPIQTESMLQAIARVRQILESRKPLNAEKPETEPRTIPLRTVAMTEKSDMSVSKVASLLDEQSFMSYMGVRDDIDPNNPEQAAAVRYNPKDFLQGNFESACALALSHQKALRVETPWKPLIIFPQIHRLWINADEAQLRAACAIPMTHLAHMDIGGGRARTVKDLKVTPIDTGEARLDPERLIPLDAFLWKMAIWTSKGKIPADISLQDEVTLKYWPNLTRFLLIPHTMRIAALLHHGPHTVCEVAQILGIRQQYVFAFISAAHALRLIEQRPKQQAAREEPPTPPAKPEPERTSFFGKILKHLKMS</sequence>
<dbReference type="RefSeq" id="WP_145986587.1">
    <property type="nucleotide sequence ID" value="NZ_AP017928.1"/>
</dbReference>
<feature type="compositionally biased region" description="Basic and acidic residues" evidence="1">
    <location>
        <begin position="364"/>
        <end position="373"/>
    </location>
</feature>
<organism evidence="2 3">
    <name type="scientific">Methylocaldum marinum</name>
    <dbReference type="NCBI Taxonomy" id="1432792"/>
    <lineage>
        <taxon>Bacteria</taxon>
        <taxon>Pseudomonadati</taxon>
        <taxon>Pseudomonadota</taxon>
        <taxon>Gammaproteobacteria</taxon>
        <taxon>Methylococcales</taxon>
        <taxon>Methylococcaceae</taxon>
        <taxon>Methylocaldum</taxon>
    </lineage>
</organism>
<feature type="region of interest" description="Disordered" evidence="1">
    <location>
        <begin position="364"/>
        <end position="386"/>
    </location>
</feature>
<dbReference type="Proteomes" id="UP000266313">
    <property type="component" value="Chromosome"/>
</dbReference>
<name>A0A250KVT1_9GAMM</name>
<evidence type="ECO:0000313" key="2">
    <source>
        <dbReference type="EMBL" id="BBA35614.1"/>
    </source>
</evidence>
<evidence type="ECO:0000313" key="3">
    <source>
        <dbReference type="Proteomes" id="UP000266313"/>
    </source>
</evidence>
<evidence type="ECO:0000256" key="1">
    <source>
        <dbReference type="SAM" id="MobiDB-lite"/>
    </source>
</evidence>
<accession>A0A250KVT1</accession>
<dbReference type="KEGG" id="mmai:sS8_3677"/>
<keyword evidence="3" id="KW-1185">Reference proteome</keyword>